<evidence type="ECO:0000256" key="1">
    <source>
        <dbReference type="SAM" id="MobiDB-lite"/>
    </source>
</evidence>
<evidence type="ECO:0000256" key="3">
    <source>
        <dbReference type="SAM" id="SignalP"/>
    </source>
</evidence>
<dbReference type="InterPro" id="IPR034565">
    <property type="entry name" value="Put_cell_wall"/>
</dbReference>
<keyword evidence="3" id="KW-0732">Signal</keyword>
<evidence type="ECO:0000313" key="4">
    <source>
        <dbReference type="EMBL" id="CAD5319058.1"/>
    </source>
</evidence>
<organism evidence="4 5">
    <name type="scientific">Arabidopsis thaliana</name>
    <name type="common">Mouse-ear cress</name>
    <dbReference type="NCBI Taxonomy" id="3702"/>
    <lineage>
        <taxon>Eukaryota</taxon>
        <taxon>Viridiplantae</taxon>
        <taxon>Streptophyta</taxon>
        <taxon>Embryophyta</taxon>
        <taxon>Tracheophyta</taxon>
        <taxon>Spermatophyta</taxon>
        <taxon>Magnoliopsida</taxon>
        <taxon>eudicotyledons</taxon>
        <taxon>Gunneridae</taxon>
        <taxon>Pentapetalae</taxon>
        <taxon>rosids</taxon>
        <taxon>malvids</taxon>
        <taxon>Brassicales</taxon>
        <taxon>Brassicaceae</taxon>
        <taxon>Camelineae</taxon>
        <taxon>Arabidopsis</taxon>
    </lineage>
</organism>
<keyword evidence="2" id="KW-0472">Membrane</keyword>
<reference evidence="4 5" key="1">
    <citation type="submission" date="2020-09" db="EMBL/GenBank/DDBJ databases">
        <authorList>
            <person name="Ashkenazy H."/>
        </authorList>
    </citation>
    <scope>NUCLEOTIDE SEQUENCE [LARGE SCALE GENOMIC DNA]</scope>
    <source>
        <strain evidence="5">cv. Cdm-0</strain>
    </source>
</reference>
<gene>
    <name evidence="4" type="ORF">AT9943_LOCUS7258</name>
</gene>
<evidence type="ECO:0000313" key="5">
    <source>
        <dbReference type="Proteomes" id="UP000516314"/>
    </source>
</evidence>
<proteinExistence type="predicted"/>
<evidence type="ECO:0000256" key="2">
    <source>
        <dbReference type="SAM" id="Phobius"/>
    </source>
</evidence>
<accession>A0A7G2EBQ5</accession>
<feature type="compositionally biased region" description="Gly residues" evidence="1">
    <location>
        <begin position="203"/>
        <end position="214"/>
    </location>
</feature>
<dbReference type="EMBL" id="LR881467">
    <property type="protein sequence ID" value="CAD5319058.1"/>
    <property type="molecule type" value="Genomic_DNA"/>
</dbReference>
<feature type="transmembrane region" description="Helical" evidence="2">
    <location>
        <begin position="116"/>
        <end position="136"/>
    </location>
</feature>
<name>A0A7G2EBQ5_ARATH</name>
<feature type="region of interest" description="Disordered" evidence="1">
    <location>
        <begin position="203"/>
        <end position="256"/>
    </location>
</feature>
<feature type="signal peptide" evidence="3">
    <location>
        <begin position="1"/>
        <end position="20"/>
    </location>
</feature>
<sequence>MKSLLLLAFFLSFFFGSLLARHLPTSSHPSHHHVGMTGALKRQRRRPDTVQVAGSRLPDCSHACGSCSPCRLVMVSFVCASVEEAETCPMAYKCMCNNKIKQTHELSPLQQNKIKLMASSLITSAVIVVVLSLVLGSVEQVSGLRHVPKSPKTTDVKHPDFLVTIEPKPTILIPGVGRFLLPPKCKKPFYPYNPVTGAPLTGGGIPSYNGGQGAGPHTQLPGGDDTLVPNPGFEAPTPTIGAGTGSNGQVPPVPLP</sequence>
<keyword evidence="2" id="KW-0812">Transmembrane</keyword>
<dbReference type="Pfam" id="PF17181">
    <property type="entry name" value="EPF"/>
    <property type="match status" value="1"/>
</dbReference>
<dbReference type="AlphaFoldDB" id="A0A7G2EBQ5"/>
<feature type="chain" id="PRO_5036476854" evidence="3">
    <location>
        <begin position="21"/>
        <end position="256"/>
    </location>
</feature>
<dbReference type="Proteomes" id="UP000516314">
    <property type="component" value="Chromosome 2"/>
</dbReference>
<keyword evidence="2" id="KW-1133">Transmembrane helix</keyword>
<dbReference type="PANTHER" id="PTHR36733:SF1">
    <property type="entry name" value="CELL WALL PROTEIN-RELATED"/>
    <property type="match status" value="1"/>
</dbReference>
<dbReference type="PANTHER" id="PTHR36733">
    <property type="entry name" value="CELL WALL PROTEIN-RELATED"/>
    <property type="match status" value="1"/>
</dbReference>
<protein>
    <submittedName>
        <fullName evidence="4">(thale cress) hypothetical protein</fullName>
    </submittedName>
</protein>